<keyword evidence="5" id="KW-1185">Reference proteome</keyword>
<dbReference type="GO" id="GO:0016788">
    <property type="term" value="F:hydrolase activity, acting on ester bonds"/>
    <property type="evidence" value="ECO:0007669"/>
    <property type="project" value="InterPro"/>
</dbReference>
<evidence type="ECO:0000256" key="3">
    <source>
        <dbReference type="ARBA" id="ARBA00022963"/>
    </source>
</evidence>
<keyword evidence="3" id="KW-0443">Lipid metabolism</keyword>
<dbReference type="Gramene" id="ONK72798">
    <property type="protein sequence ID" value="ONK72798"/>
    <property type="gene ID" value="A4U43_C04F23350"/>
</dbReference>
<dbReference type="PANTHER" id="PTHR45648:SF180">
    <property type="entry name" value="OS04G0561800 PROTEIN"/>
    <property type="match status" value="1"/>
</dbReference>
<dbReference type="AlphaFoldDB" id="A0A5P1F359"/>
<protein>
    <submittedName>
        <fullName evidence="4">Uncharacterized protein</fullName>
    </submittedName>
</protein>
<evidence type="ECO:0000313" key="5">
    <source>
        <dbReference type="Proteomes" id="UP000243459"/>
    </source>
</evidence>
<dbReference type="GO" id="GO:0016042">
    <property type="term" value="P:lipid catabolic process"/>
    <property type="evidence" value="ECO:0007669"/>
    <property type="project" value="UniProtKB-KW"/>
</dbReference>
<evidence type="ECO:0000256" key="2">
    <source>
        <dbReference type="ARBA" id="ARBA00022801"/>
    </source>
</evidence>
<proteinExistence type="inferred from homology"/>
<name>A0A5P1F359_ASPOF</name>
<accession>A0A5P1F359</accession>
<keyword evidence="3" id="KW-0442">Lipid degradation</keyword>
<dbReference type="PANTHER" id="PTHR45648">
    <property type="entry name" value="GDSL LIPASE/ACYLHYDROLASE FAMILY PROTEIN (AFU_ORTHOLOGUE AFUA_4G14700)"/>
    <property type="match status" value="1"/>
</dbReference>
<comment type="similarity">
    <text evidence="1">Belongs to the 'GDSL' lipolytic enzyme family.</text>
</comment>
<organism evidence="4 5">
    <name type="scientific">Asparagus officinalis</name>
    <name type="common">Garden asparagus</name>
    <dbReference type="NCBI Taxonomy" id="4686"/>
    <lineage>
        <taxon>Eukaryota</taxon>
        <taxon>Viridiplantae</taxon>
        <taxon>Streptophyta</taxon>
        <taxon>Embryophyta</taxon>
        <taxon>Tracheophyta</taxon>
        <taxon>Spermatophyta</taxon>
        <taxon>Magnoliopsida</taxon>
        <taxon>Liliopsida</taxon>
        <taxon>Asparagales</taxon>
        <taxon>Asparagaceae</taxon>
        <taxon>Asparagoideae</taxon>
        <taxon>Asparagus</taxon>
    </lineage>
</organism>
<dbReference type="InterPro" id="IPR051058">
    <property type="entry name" value="GDSL_Est/Lipase"/>
</dbReference>
<dbReference type="InterPro" id="IPR036514">
    <property type="entry name" value="SGNH_hydro_sf"/>
</dbReference>
<dbReference type="Proteomes" id="UP000243459">
    <property type="component" value="Chromosome 4"/>
</dbReference>
<dbReference type="InterPro" id="IPR001087">
    <property type="entry name" value="GDSL"/>
</dbReference>
<gene>
    <name evidence="4" type="ORF">A4U43_C04F23350</name>
</gene>
<keyword evidence="2" id="KW-0378">Hydrolase</keyword>
<dbReference type="Pfam" id="PF00657">
    <property type="entry name" value="Lipase_GDSL"/>
    <property type="match status" value="1"/>
</dbReference>
<dbReference type="Gene3D" id="3.40.50.1110">
    <property type="entry name" value="SGNH hydrolase"/>
    <property type="match status" value="1"/>
</dbReference>
<evidence type="ECO:0000313" key="4">
    <source>
        <dbReference type="EMBL" id="ONK72798.1"/>
    </source>
</evidence>
<evidence type="ECO:0000256" key="1">
    <source>
        <dbReference type="ARBA" id="ARBA00008668"/>
    </source>
</evidence>
<reference evidence="5" key="1">
    <citation type="journal article" date="2017" name="Nat. Commun.">
        <title>The asparagus genome sheds light on the origin and evolution of a young Y chromosome.</title>
        <authorList>
            <person name="Harkess A."/>
            <person name="Zhou J."/>
            <person name="Xu C."/>
            <person name="Bowers J.E."/>
            <person name="Van der Hulst R."/>
            <person name="Ayyampalayam S."/>
            <person name="Mercati F."/>
            <person name="Riccardi P."/>
            <person name="McKain M.R."/>
            <person name="Kakrana A."/>
            <person name="Tang H."/>
            <person name="Ray J."/>
            <person name="Groenendijk J."/>
            <person name="Arikit S."/>
            <person name="Mathioni S.M."/>
            <person name="Nakano M."/>
            <person name="Shan H."/>
            <person name="Telgmann-Rauber A."/>
            <person name="Kanno A."/>
            <person name="Yue Z."/>
            <person name="Chen H."/>
            <person name="Li W."/>
            <person name="Chen Y."/>
            <person name="Xu X."/>
            <person name="Zhang Y."/>
            <person name="Luo S."/>
            <person name="Chen H."/>
            <person name="Gao J."/>
            <person name="Mao Z."/>
            <person name="Pires J.C."/>
            <person name="Luo M."/>
            <person name="Kudrna D."/>
            <person name="Wing R.A."/>
            <person name="Meyers B.C."/>
            <person name="Yi K."/>
            <person name="Kong H."/>
            <person name="Lavrijsen P."/>
            <person name="Sunseri F."/>
            <person name="Falavigna A."/>
            <person name="Ye Y."/>
            <person name="Leebens-Mack J.H."/>
            <person name="Chen G."/>
        </authorList>
    </citation>
    <scope>NUCLEOTIDE SEQUENCE [LARGE SCALE GENOMIC DNA]</scope>
    <source>
        <strain evidence="5">cv. DH0086</strain>
    </source>
</reference>
<dbReference type="EMBL" id="CM007384">
    <property type="protein sequence ID" value="ONK72798.1"/>
    <property type="molecule type" value="Genomic_DNA"/>
</dbReference>
<sequence>MLQGVNFASGGSGILDTTGTSITFREQISDFRNVKDIIVKQMEEERTIDLLSKSLFLISAGSNDMFAYYQNLGPGNTTQNEQFVRSLINKIGNYLKSEEVCGPRDLHIGCIPWMRSQNPAESCVEDLNGLGRFFNVSAKAEMHDLMSLLDGMKYSYGNVYDLMSIAIKGPTSFEDTRTLRVLVAGQGDSMVQILAHQMLLFVQTATSTSSRIDFIRREPLPSTWQWHYMKALESSPLPLM</sequence>